<dbReference type="Gene3D" id="3.40.50.720">
    <property type="entry name" value="NAD(P)-binding Rossmann-like Domain"/>
    <property type="match status" value="1"/>
</dbReference>
<dbReference type="PANTHER" id="PTHR42748:SF29">
    <property type="entry name" value="NMRA-LIKE DOMAIN-CONTAINING PROTEIN"/>
    <property type="match status" value="1"/>
</dbReference>
<dbReference type="InterPro" id="IPR008030">
    <property type="entry name" value="NmrA-like"/>
</dbReference>
<dbReference type="Proteomes" id="UP001610432">
    <property type="component" value="Unassembled WGS sequence"/>
</dbReference>
<evidence type="ECO:0000256" key="2">
    <source>
        <dbReference type="ARBA" id="ARBA00022857"/>
    </source>
</evidence>
<gene>
    <name evidence="4" type="ORF">BJX67DRAFT_379008</name>
</gene>
<dbReference type="RefSeq" id="XP_070888433.1">
    <property type="nucleotide sequence ID" value="XM_071032462.1"/>
</dbReference>
<evidence type="ECO:0000259" key="3">
    <source>
        <dbReference type="Pfam" id="PF05368"/>
    </source>
</evidence>
<name>A0ABR4LY56_9EURO</name>
<reference evidence="4 5" key="1">
    <citation type="submission" date="2024-07" db="EMBL/GenBank/DDBJ databases">
        <title>Section-level genome sequencing and comparative genomics of Aspergillus sections Usti and Cavernicolus.</title>
        <authorList>
            <consortium name="Lawrence Berkeley National Laboratory"/>
            <person name="Nybo J.L."/>
            <person name="Vesth T.C."/>
            <person name="Theobald S."/>
            <person name="Frisvad J.C."/>
            <person name="Larsen T.O."/>
            <person name="Kjaerboelling I."/>
            <person name="Rothschild-Mancinelli K."/>
            <person name="Lyhne E.K."/>
            <person name="Kogle M.E."/>
            <person name="Barry K."/>
            <person name="Clum A."/>
            <person name="Na H."/>
            <person name="Ledsgaard L."/>
            <person name="Lin J."/>
            <person name="Lipzen A."/>
            <person name="Kuo A."/>
            <person name="Riley R."/>
            <person name="Mondo S."/>
            <person name="Labutti K."/>
            <person name="Haridas S."/>
            <person name="Pangalinan J."/>
            <person name="Salamov A.A."/>
            <person name="Simmons B.A."/>
            <person name="Magnuson J.K."/>
            <person name="Chen J."/>
            <person name="Drula E."/>
            <person name="Henrissat B."/>
            <person name="Wiebenga A."/>
            <person name="Lubbers R.J."/>
            <person name="Gomes A.C."/>
            <person name="Macurrencykelacurrency M.R."/>
            <person name="Stajich J."/>
            <person name="Grigoriev I.V."/>
            <person name="Mortensen U.H."/>
            <person name="De Vries R.P."/>
            <person name="Baker S.E."/>
            <person name="Andersen M.R."/>
        </authorList>
    </citation>
    <scope>NUCLEOTIDE SEQUENCE [LARGE SCALE GENOMIC DNA]</scope>
    <source>
        <strain evidence="4 5">CBS 449.75</strain>
    </source>
</reference>
<dbReference type="SUPFAM" id="SSF51735">
    <property type="entry name" value="NAD(P)-binding Rossmann-fold domains"/>
    <property type="match status" value="1"/>
</dbReference>
<dbReference type="GeneID" id="98147534"/>
<evidence type="ECO:0000256" key="1">
    <source>
        <dbReference type="ARBA" id="ARBA00006328"/>
    </source>
</evidence>
<evidence type="ECO:0000313" key="5">
    <source>
        <dbReference type="Proteomes" id="UP001610432"/>
    </source>
</evidence>
<feature type="domain" description="NmrA-like" evidence="3">
    <location>
        <begin position="4"/>
        <end position="311"/>
    </location>
</feature>
<dbReference type="Pfam" id="PF05368">
    <property type="entry name" value="NmrA"/>
    <property type="match status" value="1"/>
</dbReference>
<keyword evidence="2" id="KW-0521">NADP</keyword>
<proteinExistence type="inferred from homology"/>
<dbReference type="CDD" id="cd05251">
    <property type="entry name" value="NmrA_like_SDR_a"/>
    <property type="match status" value="1"/>
</dbReference>
<sequence length="337" mass="36815">MSPKIIAIIGATGNQGSSVAHTFLQSPNWTVRAVTRNPSSPKAQSFASLGAELVQADLRDIASLEAAFQGAHAIFVNTDFWGPYVSGTGGGTTHSSDDAFNEEVRHGKNAALAASRVSTLERYVYSALGPMKRASKGKYTQSYHWDSKAAIVEYIENEQRELARKTSVIYVGAYATNPLFMPKLDPQSGVYKFVLNMDGGTKMPIIDTGSSTGPFVKALIEVEAPGTKLLAYDSYLTIVEIVDAWAKATGREAELETVSAGEMNRRFGIPWEVLEAPGWIEEEGYMAGIEGWITPDELKVKPETKSFETWLRERDWKEILDGGKGEMESIVGRSSTD</sequence>
<accession>A0ABR4LY56</accession>
<dbReference type="Gene3D" id="3.90.25.10">
    <property type="entry name" value="UDP-galactose 4-epimerase, domain 1"/>
    <property type="match status" value="1"/>
</dbReference>
<protein>
    <recommendedName>
        <fullName evidence="3">NmrA-like domain-containing protein</fullName>
    </recommendedName>
</protein>
<dbReference type="EMBL" id="JBFXLQ010000009">
    <property type="protein sequence ID" value="KAL2869454.1"/>
    <property type="molecule type" value="Genomic_DNA"/>
</dbReference>
<dbReference type="PANTHER" id="PTHR42748">
    <property type="entry name" value="NITROGEN METABOLITE REPRESSION PROTEIN NMRA FAMILY MEMBER"/>
    <property type="match status" value="1"/>
</dbReference>
<comment type="similarity">
    <text evidence="1">Belongs to the NmrA-type oxidoreductase family.</text>
</comment>
<keyword evidence="5" id="KW-1185">Reference proteome</keyword>
<dbReference type="InterPro" id="IPR036291">
    <property type="entry name" value="NAD(P)-bd_dom_sf"/>
</dbReference>
<evidence type="ECO:0000313" key="4">
    <source>
        <dbReference type="EMBL" id="KAL2869454.1"/>
    </source>
</evidence>
<organism evidence="4 5">
    <name type="scientific">Aspergillus lucknowensis</name>
    <dbReference type="NCBI Taxonomy" id="176173"/>
    <lineage>
        <taxon>Eukaryota</taxon>
        <taxon>Fungi</taxon>
        <taxon>Dikarya</taxon>
        <taxon>Ascomycota</taxon>
        <taxon>Pezizomycotina</taxon>
        <taxon>Eurotiomycetes</taxon>
        <taxon>Eurotiomycetidae</taxon>
        <taxon>Eurotiales</taxon>
        <taxon>Aspergillaceae</taxon>
        <taxon>Aspergillus</taxon>
        <taxon>Aspergillus subgen. Nidulantes</taxon>
    </lineage>
</organism>
<dbReference type="InterPro" id="IPR051164">
    <property type="entry name" value="NmrA-like_oxidored"/>
</dbReference>
<comment type="caution">
    <text evidence="4">The sequence shown here is derived from an EMBL/GenBank/DDBJ whole genome shotgun (WGS) entry which is preliminary data.</text>
</comment>